<feature type="compositionally biased region" description="Polar residues" evidence="1">
    <location>
        <begin position="52"/>
        <end position="74"/>
    </location>
</feature>
<dbReference type="AlphaFoldDB" id="A0A448X1V2"/>
<proteinExistence type="predicted"/>
<organism evidence="2 3">
    <name type="scientific">Protopolystoma xenopodis</name>
    <dbReference type="NCBI Taxonomy" id="117903"/>
    <lineage>
        <taxon>Eukaryota</taxon>
        <taxon>Metazoa</taxon>
        <taxon>Spiralia</taxon>
        <taxon>Lophotrochozoa</taxon>
        <taxon>Platyhelminthes</taxon>
        <taxon>Monogenea</taxon>
        <taxon>Polyopisthocotylea</taxon>
        <taxon>Polystomatidea</taxon>
        <taxon>Polystomatidae</taxon>
        <taxon>Protopolystoma</taxon>
    </lineage>
</organism>
<comment type="caution">
    <text evidence="2">The sequence shown here is derived from an EMBL/GenBank/DDBJ whole genome shotgun (WGS) entry which is preliminary data.</text>
</comment>
<accession>A0A448X1V2</accession>
<dbReference type="EMBL" id="CAAALY010075974">
    <property type="protein sequence ID" value="VEL25738.1"/>
    <property type="molecule type" value="Genomic_DNA"/>
</dbReference>
<evidence type="ECO:0000313" key="3">
    <source>
        <dbReference type="Proteomes" id="UP000784294"/>
    </source>
</evidence>
<protein>
    <submittedName>
        <fullName evidence="2">Uncharacterized protein</fullName>
    </submittedName>
</protein>
<feature type="compositionally biased region" description="Basic and acidic residues" evidence="1">
    <location>
        <begin position="28"/>
        <end position="44"/>
    </location>
</feature>
<gene>
    <name evidence="2" type="ORF">PXEA_LOCUS19178</name>
</gene>
<evidence type="ECO:0000313" key="2">
    <source>
        <dbReference type="EMBL" id="VEL25738.1"/>
    </source>
</evidence>
<sequence>MLAPFVSSERGQVHRVSCPSCDASLAGPRDRDIVWLHQVSSDRRPRGRKSCPNWSAQKASLKSVSDRPNPTLPSLRNEGGVGCFSSRYKWKRRQVTPRPVHCWCPPVPVRKRILSKRRPPLRSPLAASVYTVCNSSNPVDVHHFDVLPAPAGRAMKRRQTGVVEVGDLSDDAIG</sequence>
<reference evidence="2" key="1">
    <citation type="submission" date="2018-11" db="EMBL/GenBank/DDBJ databases">
        <authorList>
            <consortium name="Pathogen Informatics"/>
        </authorList>
    </citation>
    <scope>NUCLEOTIDE SEQUENCE</scope>
</reference>
<feature type="region of interest" description="Disordered" evidence="1">
    <location>
        <begin position="1"/>
        <end position="76"/>
    </location>
</feature>
<name>A0A448X1V2_9PLAT</name>
<evidence type="ECO:0000256" key="1">
    <source>
        <dbReference type="SAM" id="MobiDB-lite"/>
    </source>
</evidence>
<dbReference type="Proteomes" id="UP000784294">
    <property type="component" value="Unassembled WGS sequence"/>
</dbReference>
<keyword evidence="3" id="KW-1185">Reference proteome</keyword>